<protein>
    <submittedName>
        <fullName evidence="1">Uncharacterized protein</fullName>
    </submittedName>
</protein>
<reference evidence="1 2" key="1">
    <citation type="journal article" date="2019" name="Commun. Biol.">
        <title>The bagworm genome reveals a unique fibroin gene that provides high tensile strength.</title>
        <authorList>
            <person name="Kono N."/>
            <person name="Nakamura H."/>
            <person name="Ohtoshi R."/>
            <person name="Tomita M."/>
            <person name="Numata K."/>
            <person name="Arakawa K."/>
        </authorList>
    </citation>
    <scope>NUCLEOTIDE SEQUENCE [LARGE SCALE GENOMIC DNA]</scope>
</reference>
<organism evidence="1 2">
    <name type="scientific">Eumeta variegata</name>
    <name type="common">Bagworm moth</name>
    <name type="synonym">Eumeta japonica</name>
    <dbReference type="NCBI Taxonomy" id="151549"/>
    <lineage>
        <taxon>Eukaryota</taxon>
        <taxon>Metazoa</taxon>
        <taxon>Ecdysozoa</taxon>
        <taxon>Arthropoda</taxon>
        <taxon>Hexapoda</taxon>
        <taxon>Insecta</taxon>
        <taxon>Pterygota</taxon>
        <taxon>Neoptera</taxon>
        <taxon>Endopterygota</taxon>
        <taxon>Lepidoptera</taxon>
        <taxon>Glossata</taxon>
        <taxon>Ditrysia</taxon>
        <taxon>Tineoidea</taxon>
        <taxon>Psychidae</taxon>
        <taxon>Oiketicinae</taxon>
        <taxon>Eumeta</taxon>
    </lineage>
</organism>
<evidence type="ECO:0000313" key="1">
    <source>
        <dbReference type="EMBL" id="GBP40459.1"/>
    </source>
</evidence>
<dbReference type="EMBL" id="BGZK01000381">
    <property type="protein sequence ID" value="GBP40459.1"/>
    <property type="molecule type" value="Genomic_DNA"/>
</dbReference>
<proteinExistence type="predicted"/>
<evidence type="ECO:0000313" key="2">
    <source>
        <dbReference type="Proteomes" id="UP000299102"/>
    </source>
</evidence>
<accession>A0A4C1VQJ0</accession>
<dbReference type="AlphaFoldDB" id="A0A4C1VQJ0"/>
<name>A0A4C1VQJ0_EUMVA</name>
<gene>
    <name evidence="1" type="ORF">EVAR_25312_1</name>
</gene>
<dbReference type="Proteomes" id="UP000299102">
    <property type="component" value="Unassembled WGS sequence"/>
</dbReference>
<keyword evidence="2" id="KW-1185">Reference proteome</keyword>
<sequence>MTNRQGVADHCSSNINMNYVTFGDLNCTPLGLHSTSIVIECRMLFSFSLLDFENAAALKKSLALLCRAECHKHGVRNDTHAQFTHSVLVTLMQRIPTEID</sequence>
<comment type="caution">
    <text evidence="1">The sequence shown here is derived from an EMBL/GenBank/DDBJ whole genome shotgun (WGS) entry which is preliminary data.</text>
</comment>